<sequence>MDGVLYPADGTEPFDMDFQCDDPILGGEGSDHVLEPFCEAEARKALALLLDCEESEIEFDYSGSEPNVVQFI</sequence>
<protein>
    <submittedName>
        <fullName evidence="1">Uncharacterized protein</fullName>
    </submittedName>
</protein>
<accession>A0A6J5N641</accession>
<proteinExistence type="predicted"/>
<organism evidence="1">
    <name type="scientific">uncultured Caudovirales phage</name>
    <dbReference type="NCBI Taxonomy" id="2100421"/>
    <lineage>
        <taxon>Viruses</taxon>
        <taxon>Duplodnaviria</taxon>
        <taxon>Heunggongvirae</taxon>
        <taxon>Uroviricota</taxon>
        <taxon>Caudoviricetes</taxon>
        <taxon>Peduoviridae</taxon>
        <taxon>Maltschvirus</taxon>
        <taxon>Maltschvirus maltsch</taxon>
    </lineage>
</organism>
<evidence type="ECO:0000313" key="1">
    <source>
        <dbReference type="EMBL" id="CAB4154363.1"/>
    </source>
</evidence>
<gene>
    <name evidence="1" type="ORF">UFOVP629_94</name>
</gene>
<name>A0A6J5N641_9CAUD</name>
<reference evidence="1" key="1">
    <citation type="submission" date="2020-04" db="EMBL/GenBank/DDBJ databases">
        <authorList>
            <person name="Chiriac C."/>
            <person name="Salcher M."/>
            <person name="Ghai R."/>
            <person name="Kavagutti S V."/>
        </authorList>
    </citation>
    <scope>NUCLEOTIDE SEQUENCE</scope>
</reference>
<dbReference type="EMBL" id="LR796612">
    <property type="protein sequence ID" value="CAB4154363.1"/>
    <property type="molecule type" value="Genomic_DNA"/>
</dbReference>